<gene>
    <name evidence="3" type="primary">bioH</name>
    <name evidence="3" type="ordered locus">Pcar_1664</name>
</gene>
<dbReference type="Pfam" id="PF00561">
    <property type="entry name" value="Abhydrolase_1"/>
    <property type="match status" value="1"/>
</dbReference>
<evidence type="ECO:0000313" key="3">
    <source>
        <dbReference type="EMBL" id="ABA88908.1"/>
    </source>
</evidence>
<evidence type="ECO:0000259" key="2">
    <source>
        <dbReference type="Pfam" id="PF00561"/>
    </source>
</evidence>
<organism evidence="3 4">
    <name type="scientific">Syntrophotalea carbinolica (strain DSM 2380 / NBRC 103641 / GraBd1)</name>
    <name type="common">Pelobacter carbinolicus</name>
    <dbReference type="NCBI Taxonomy" id="338963"/>
    <lineage>
        <taxon>Bacteria</taxon>
        <taxon>Pseudomonadati</taxon>
        <taxon>Thermodesulfobacteriota</taxon>
        <taxon>Desulfuromonadia</taxon>
        <taxon>Desulfuromonadales</taxon>
        <taxon>Syntrophotaleaceae</taxon>
        <taxon>Syntrophotalea</taxon>
    </lineage>
</organism>
<sequence length="266" mass="29255">MKFCRLGDGRTISYREQGQGPVVVMLHGWGMSSSVFLPLMQNLSDSFRILAPDLPGHGHSEPGSGYDLPQLAADMEEWLGIIGITDSYLLGWSLGGMVALELLEHLGGRLKKLILISTSPCFVQRDTWKSGQPATQLKVLGRQFSRDSQAALHDFFARQFAGEDLDDHEILNLRHALLDSSPPPTKAAALGGLDTLGRSDLRRRCWPRVPALVIHGACDAIIPVDAGRYLSRHLPDARWVELEHVGHAPFVTRTGQCAALFKDFLA</sequence>
<accession>Q3A3Z9</accession>
<dbReference type="InterPro" id="IPR050266">
    <property type="entry name" value="AB_hydrolase_sf"/>
</dbReference>
<dbReference type="HOGENOM" id="CLU_020336_50_2_7"/>
<dbReference type="Proteomes" id="UP000002534">
    <property type="component" value="Chromosome"/>
</dbReference>
<evidence type="ECO:0000256" key="1">
    <source>
        <dbReference type="ARBA" id="ARBA00022801"/>
    </source>
</evidence>
<evidence type="ECO:0000313" key="4">
    <source>
        <dbReference type="Proteomes" id="UP000002534"/>
    </source>
</evidence>
<dbReference type="PANTHER" id="PTHR43798:SF31">
    <property type="entry name" value="AB HYDROLASE SUPERFAMILY PROTEIN YCLE"/>
    <property type="match status" value="1"/>
</dbReference>
<dbReference type="ESTHER" id="pelcd-q3a3z9">
    <property type="family name" value="BioH"/>
</dbReference>
<dbReference type="EMBL" id="CP000142">
    <property type="protein sequence ID" value="ABA88908.1"/>
    <property type="molecule type" value="Genomic_DNA"/>
</dbReference>
<keyword evidence="1" id="KW-0378">Hydrolase</keyword>
<dbReference type="KEGG" id="pca:Pcar_1664"/>
<proteinExistence type="predicted"/>
<dbReference type="OrthoDB" id="9804723at2"/>
<reference evidence="4" key="1">
    <citation type="submission" date="2005-10" db="EMBL/GenBank/DDBJ databases">
        <title>Complete sequence of Pelobacter carbinolicus DSM 2380.</title>
        <authorList>
            <person name="Copeland A."/>
            <person name="Lucas S."/>
            <person name="Lapidus A."/>
            <person name="Barry K."/>
            <person name="Detter J.C."/>
            <person name="Glavina T."/>
            <person name="Hammon N."/>
            <person name="Israni S."/>
            <person name="Pitluck S."/>
            <person name="Chertkov O."/>
            <person name="Schmutz J."/>
            <person name="Larimer F."/>
            <person name="Land M."/>
            <person name="Kyrpides N."/>
            <person name="Ivanova N."/>
            <person name="Richardson P."/>
        </authorList>
    </citation>
    <scope>NUCLEOTIDE SEQUENCE [LARGE SCALE GENOMIC DNA]</scope>
    <source>
        <strain evidence="4">DSM 2380 / NBRC 103641 / GraBd1</strain>
    </source>
</reference>
<protein>
    <submittedName>
        <fullName evidence="3">O-methylpimelyl-(Acyl carrier protein) methylesterase</fullName>
    </submittedName>
</protein>
<dbReference type="eggNOG" id="COG0596">
    <property type="taxonomic scope" value="Bacteria"/>
</dbReference>
<dbReference type="GO" id="GO:0016787">
    <property type="term" value="F:hydrolase activity"/>
    <property type="evidence" value="ECO:0007669"/>
    <property type="project" value="UniProtKB-KW"/>
</dbReference>
<dbReference type="AlphaFoldDB" id="Q3A3Z9"/>
<keyword evidence="4" id="KW-1185">Reference proteome</keyword>
<dbReference type="GO" id="GO:0016020">
    <property type="term" value="C:membrane"/>
    <property type="evidence" value="ECO:0007669"/>
    <property type="project" value="TreeGrafter"/>
</dbReference>
<name>Q3A3Z9_SYNC1</name>
<dbReference type="InterPro" id="IPR029058">
    <property type="entry name" value="AB_hydrolase_fold"/>
</dbReference>
<dbReference type="InterPro" id="IPR000073">
    <property type="entry name" value="AB_hydrolase_1"/>
</dbReference>
<reference evidence="3 4" key="2">
    <citation type="journal article" date="2012" name="BMC Genomics">
        <title>The genome of Pelobacter carbinolicus reveals surprising metabolic capabilities and physiological features.</title>
        <authorList>
            <person name="Aklujkar M."/>
            <person name="Haveman S.A."/>
            <person name="Didonato R.Jr."/>
            <person name="Chertkov O."/>
            <person name="Han C.S."/>
            <person name="Land M.L."/>
            <person name="Brown P."/>
            <person name="Lovley D.R."/>
        </authorList>
    </citation>
    <scope>NUCLEOTIDE SEQUENCE [LARGE SCALE GENOMIC DNA]</scope>
    <source>
        <strain evidence="4">DSM 2380 / NBRC 103641 / GraBd1</strain>
    </source>
</reference>
<dbReference type="PRINTS" id="PR00111">
    <property type="entry name" value="ABHYDROLASE"/>
</dbReference>
<feature type="domain" description="AB hydrolase-1" evidence="2">
    <location>
        <begin position="21"/>
        <end position="252"/>
    </location>
</feature>
<dbReference type="RefSeq" id="WP_011341398.1">
    <property type="nucleotide sequence ID" value="NC_007498.2"/>
</dbReference>
<dbReference type="PANTHER" id="PTHR43798">
    <property type="entry name" value="MONOACYLGLYCEROL LIPASE"/>
    <property type="match status" value="1"/>
</dbReference>
<dbReference type="STRING" id="338963.Pcar_1664"/>
<dbReference type="SUPFAM" id="SSF53474">
    <property type="entry name" value="alpha/beta-Hydrolases"/>
    <property type="match status" value="1"/>
</dbReference>
<dbReference type="Gene3D" id="3.40.50.1820">
    <property type="entry name" value="alpha/beta hydrolase"/>
    <property type="match status" value="1"/>
</dbReference>